<dbReference type="FunFam" id="2.40.50.140:FF:000112">
    <property type="entry name" value="Exosome complex component RRP40"/>
    <property type="match status" value="1"/>
</dbReference>
<organism evidence="12 13">
    <name type="scientific">Megalurothrips usitatus</name>
    <name type="common">bean blossom thrips</name>
    <dbReference type="NCBI Taxonomy" id="439358"/>
    <lineage>
        <taxon>Eukaryota</taxon>
        <taxon>Metazoa</taxon>
        <taxon>Ecdysozoa</taxon>
        <taxon>Arthropoda</taxon>
        <taxon>Hexapoda</taxon>
        <taxon>Insecta</taxon>
        <taxon>Pterygota</taxon>
        <taxon>Neoptera</taxon>
        <taxon>Paraneoptera</taxon>
        <taxon>Thysanoptera</taxon>
        <taxon>Terebrantia</taxon>
        <taxon>Thripoidea</taxon>
        <taxon>Thripidae</taxon>
        <taxon>Megalurothrips</taxon>
    </lineage>
</organism>
<gene>
    <name evidence="12" type="ORF">ONE63_000636</name>
</gene>
<dbReference type="InterPro" id="IPR037319">
    <property type="entry name" value="Rrp40_S1"/>
</dbReference>
<evidence type="ECO:0000259" key="11">
    <source>
        <dbReference type="Pfam" id="PF15985"/>
    </source>
</evidence>
<dbReference type="GO" id="GO:0034475">
    <property type="term" value="P:U4 snRNA 3'-end processing"/>
    <property type="evidence" value="ECO:0007669"/>
    <property type="project" value="TreeGrafter"/>
</dbReference>
<dbReference type="GO" id="GO:0000176">
    <property type="term" value="C:nuclear exosome (RNase complex)"/>
    <property type="evidence" value="ECO:0007669"/>
    <property type="project" value="TreeGrafter"/>
</dbReference>
<protein>
    <recommendedName>
        <fullName evidence="10">Exosome complex component RRP40</fullName>
    </recommendedName>
    <alternativeName>
        <fullName evidence="9">Ribosomal RNA-processing protein 40</fullName>
    </alternativeName>
</protein>
<dbReference type="SUPFAM" id="SSF110324">
    <property type="entry name" value="Ribosomal L27 protein-like"/>
    <property type="match status" value="1"/>
</dbReference>
<keyword evidence="5" id="KW-0698">rRNA processing</keyword>
<dbReference type="Gene3D" id="3.30.1370.10">
    <property type="entry name" value="K Homology domain, type 1"/>
    <property type="match status" value="1"/>
</dbReference>
<dbReference type="GO" id="GO:0071034">
    <property type="term" value="P:CUT catabolic process"/>
    <property type="evidence" value="ECO:0007669"/>
    <property type="project" value="TreeGrafter"/>
</dbReference>
<name>A0AAV7Y056_9NEOP</name>
<keyword evidence="4" id="KW-0963">Cytoplasm</keyword>
<dbReference type="GO" id="GO:0005730">
    <property type="term" value="C:nucleolus"/>
    <property type="evidence" value="ECO:0007669"/>
    <property type="project" value="UniProtKB-SubCell"/>
</dbReference>
<dbReference type="SUPFAM" id="SSF54791">
    <property type="entry name" value="Eukaryotic type KH-domain (KH-domain type I)"/>
    <property type="match status" value="1"/>
</dbReference>
<evidence type="ECO:0000313" key="13">
    <source>
        <dbReference type="Proteomes" id="UP001075354"/>
    </source>
</evidence>
<dbReference type="EMBL" id="JAPTSV010000001">
    <property type="protein sequence ID" value="KAJ1532002.1"/>
    <property type="molecule type" value="Genomic_DNA"/>
</dbReference>
<dbReference type="InterPro" id="IPR049469">
    <property type="entry name" value="RRP40_KH-I"/>
</dbReference>
<evidence type="ECO:0000313" key="12">
    <source>
        <dbReference type="EMBL" id="KAJ1532002.1"/>
    </source>
</evidence>
<dbReference type="GO" id="GO:0071038">
    <property type="term" value="P:TRAMP-dependent tRNA surveillance pathway"/>
    <property type="evidence" value="ECO:0007669"/>
    <property type="project" value="TreeGrafter"/>
</dbReference>
<dbReference type="GO" id="GO:0010468">
    <property type="term" value="P:regulation of gene expression"/>
    <property type="evidence" value="ECO:0007669"/>
    <property type="project" value="UniProtKB-ARBA"/>
</dbReference>
<dbReference type="Pfam" id="PF15985">
    <property type="entry name" value="KH_6"/>
    <property type="match status" value="1"/>
</dbReference>
<evidence type="ECO:0000256" key="4">
    <source>
        <dbReference type="ARBA" id="ARBA00022490"/>
    </source>
</evidence>
<dbReference type="GO" id="GO:0071035">
    <property type="term" value="P:nuclear polyadenylation-dependent rRNA catabolic process"/>
    <property type="evidence" value="ECO:0007669"/>
    <property type="project" value="TreeGrafter"/>
</dbReference>
<dbReference type="InterPro" id="IPR026699">
    <property type="entry name" value="Exosome_RNA_bind1/RRP40/RRP4"/>
</dbReference>
<dbReference type="GO" id="GO:0000177">
    <property type="term" value="C:cytoplasmic exosome (RNase complex)"/>
    <property type="evidence" value="ECO:0007669"/>
    <property type="project" value="TreeGrafter"/>
</dbReference>
<dbReference type="InterPro" id="IPR012340">
    <property type="entry name" value="NA-bd_OB-fold"/>
</dbReference>
<evidence type="ECO:0000256" key="5">
    <source>
        <dbReference type="ARBA" id="ARBA00022552"/>
    </source>
</evidence>
<dbReference type="AlphaFoldDB" id="A0AAV7Y056"/>
<dbReference type="Proteomes" id="UP001075354">
    <property type="component" value="Chromosome 1"/>
</dbReference>
<proteinExistence type="inferred from homology"/>
<dbReference type="InterPro" id="IPR004088">
    <property type="entry name" value="KH_dom_type_1"/>
</dbReference>
<dbReference type="PANTHER" id="PTHR21321:SF1">
    <property type="entry name" value="EXOSOME COMPLEX COMPONENT RRP40"/>
    <property type="match status" value="1"/>
</dbReference>
<accession>A0AAV7Y056</accession>
<dbReference type="PANTHER" id="PTHR21321">
    <property type="entry name" value="PNAS-3 RELATED"/>
    <property type="match status" value="1"/>
</dbReference>
<feature type="domain" description="K Homology" evidence="11">
    <location>
        <begin position="160"/>
        <end position="206"/>
    </location>
</feature>
<keyword evidence="7" id="KW-0694">RNA-binding</keyword>
<dbReference type="GO" id="GO:0071051">
    <property type="term" value="P:poly(A)-dependent snoRNA 3'-end processing"/>
    <property type="evidence" value="ECO:0007669"/>
    <property type="project" value="TreeGrafter"/>
</dbReference>
<dbReference type="CDD" id="cd22526">
    <property type="entry name" value="KH-I_Rrp40"/>
    <property type="match status" value="1"/>
</dbReference>
<dbReference type="Gene3D" id="2.40.50.140">
    <property type="entry name" value="Nucleic acid-binding proteins"/>
    <property type="match status" value="1"/>
</dbReference>
<keyword evidence="13" id="KW-1185">Reference proteome</keyword>
<evidence type="ECO:0000256" key="3">
    <source>
        <dbReference type="ARBA" id="ARBA00007841"/>
    </source>
</evidence>
<evidence type="ECO:0000256" key="1">
    <source>
        <dbReference type="ARBA" id="ARBA00004496"/>
    </source>
</evidence>
<keyword evidence="8" id="KW-0539">Nucleus</keyword>
<evidence type="ECO:0000256" key="9">
    <source>
        <dbReference type="ARBA" id="ARBA00030615"/>
    </source>
</evidence>
<dbReference type="Pfam" id="PF21262">
    <property type="entry name" value="RRP40_S1"/>
    <property type="match status" value="1"/>
</dbReference>
<reference evidence="12" key="1">
    <citation type="submission" date="2022-12" db="EMBL/GenBank/DDBJ databases">
        <title>Chromosome-level genome assembly of the bean flower thrips Megalurothrips usitatus.</title>
        <authorList>
            <person name="Ma L."/>
            <person name="Liu Q."/>
            <person name="Li H."/>
            <person name="Cai W."/>
        </authorList>
    </citation>
    <scope>NUCLEOTIDE SEQUENCE</scope>
    <source>
        <strain evidence="12">Cailab_2022a</strain>
    </source>
</reference>
<dbReference type="InterPro" id="IPR036612">
    <property type="entry name" value="KH_dom_type_1_sf"/>
</dbReference>
<keyword evidence="6" id="KW-0271">Exosome</keyword>
<comment type="subcellular location">
    <subcellularLocation>
        <location evidence="1">Cytoplasm</location>
    </subcellularLocation>
    <subcellularLocation>
        <location evidence="2">Nucleus</location>
        <location evidence="2">Nucleolus</location>
    </subcellularLocation>
</comment>
<sequence length="242" mass="26247">MTPTEGPTYKVGDTVLPGDDVTGAVRRGAGDASRTVLGPGLRRTGGQVVVSRPGVLRMPKNNVFMVDAYQKRYIPVKEEHVVGVVTNTSSDVFRVDIGASATASLSYLDFEHATKKNRPNIQNGDVVYAKLSAAGRDMEPELVCVDAHGKAGKLGKLEDGFLINCSLNLIRKLLSPNCPLLQALGQKWPYECAFGMNGKVWIKARSIKETIAIGNAIYESENMNNDEIKKMCFDLGVVVDSM</sequence>
<comment type="similarity">
    <text evidence="3">Belongs to the RRP40 family.</text>
</comment>
<dbReference type="GO" id="GO:0000467">
    <property type="term" value="P:exonucleolytic trimming to generate mature 3'-end of 5.8S rRNA from tricistronic rRNA transcript (SSU-rRNA, 5.8S rRNA, LSU-rRNA)"/>
    <property type="evidence" value="ECO:0007669"/>
    <property type="project" value="TreeGrafter"/>
</dbReference>
<dbReference type="FunFam" id="3.30.1370.10:FF:000038">
    <property type="entry name" value="exosome complex component RRP40"/>
    <property type="match status" value="1"/>
</dbReference>
<evidence type="ECO:0000256" key="7">
    <source>
        <dbReference type="ARBA" id="ARBA00022884"/>
    </source>
</evidence>
<evidence type="ECO:0000256" key="6">
    <source>
        <dbReference type="ARBA" id="ARBA00022835"/>
    </source>
</evidence>
<dbReference type="GO" id="GO:0003723">
    <property type="term" value="F:RNA binding"/>
    <property type="evidence" value="ECO:0007669"/>
    <property type="project" value="UniProtKB-KW"/>
</dbReference>
<dbReference type="Gene3D" id="2.40.50.100">
    <property type="match status" value="1"/>
</dbReference>
<comment type="caution">
    <text evidence="12">The sequence shown here is derived from an EMBL/GenBank/DDBJ whole genome shotgun (WGS) entry which is preliminary data.</text>
</comment>
<dbReference type="SUPFAM" id="SSF50249">
    <property type="entry name" value="Nucleic acid-binding proteins"/>
    <property type="match status" value="1"/>
</dbReference>
<evidence type="ECO:0000256" key="8">
    <source>
        <dbReference type="ARBA" id="ARBA00023242"/>
    </source>
</evidence>
<dbReference type="CDD" id="cd05790">
    <property type="entry name" value="S1_Rrp40"/>
    <property type="match status" value="1"/>
</dbReference>
<evidence type="ECO:0000256" key="2">
    <source>
        <dbReference type="ARBA" id="ARBA00004604"/>
    </source>
</evidence>
<evidence type="ECO:0000256" key="10">
    <source>
        <dbReference type="ARBA" id="ARBA00069899"/>
    </source>
</evidence>